<dbReference type="InterPro" id="IPR036291">
    <property type="entry name" value="NAD(P)-bd_dom_sf"/>
</dbReference>
<dbReference type="EC" id="1.1.1.37" evidence="2"/>
<accession>A0A3R7MEL1</accession>
<proteinExistence type="inferred from homology"/>
<evidence type="ECO:0000256" key="4">
    <source>
        <dbReference type="ARBA" id="ARBA00023027"/>
    </source>
</evidence>
<protein>
    <recommendedName>
        <fullName evidence="2">malate dehydrogenase</fullName>
        <ecNumber evidence="2">1.1.1.37</ecNumber>
    </recommendedName>
</protein>
<evidence type="ECO:0000256" key="6">
    <source>
        <dbReference type="PIRSR" id="PIRSR000102-3"/>
    </source>
</evidence>
<organism evidence="10 11">
    <name type="scientific">Trypanosoma rangeli</name>
    <dbReference type="NCBI Taxonomy" id="5698"/>
    <lineage>
        <taxon>Eukaryota</taxon>
        <taxon>Discoba</taxon>
        <taxon>Euglenozoa</taxon>
        <taxon>Kinetoplastea</taxon>
        <taxon>Metakinetoplastina</taxon>
        <taxon>Trypanosomatida</taxon>
        <taxon>Trypanosomatidae</taxon>
        <taxon>Trypanosoma</taxon>
        <taxon>Herpetosoma</taxon>
    </lineage>
</organism>
<dbReference type="SUPFAM" id="SSF51735">
    <property type="entry name" value="NAD(P)-binding Rossmann-fold domains"/>
    <property type="match status" value="1"/>
</dbReference>
<evidence type="ECO:0000256" key="5">
    <source>
        <dbReference type="PIRSR" id="PIRSR000102-1"/>
    </source>
</evidence>
<dbReference type="PIRSF" id="PIRSF000102">
    <property type="entry name" value="Lac_mal_DH"/>
    <property type="match status" value="1"/>
</dbReference>
<dbReference type="NCBIfam" id="NF003916">
    <property type="entry name" value="PRK05442.1"/>
    <property type="match status" value="1"/>
</dbReference>
<evidence type="ECO:0000259" key="8">
    <source>
        <dbReference type="Pfam" id="PF00056"/>
    </source>
</evidence>
<gene>
    <name evidence="10" type="ORF">TraAM80_05176</name>
</gene>
<dbReference type="GO" id="GO:0006108">
    <property type="term" value="P:malate metabolic process"/>
    <property type="evidence" value="ECO:0007669"/>
    <property type="project" value="InterPro"/>
</dbReference>
<dbReference type="FunFam" id="3.40.50.720:FF:000010">
    <property type="entry name" value="Malate dehydrogenase"/>
    <property type="match status" value="1"/>
</dbReference>
<dbReference type="AlphaFoldDB" id="A0A3R7MEL1"/>
<dbReference type="OMA" id="HTWVNGT"/>
<dbReference type="InterPro" id="IPR001557">
    <property type="entry name" value="L-lactate/malate_DH"/>
</dbReference>
<dbReference type="GeneID" id="40329109"/>
<evidence type="ECO:0000256" key="7">
    <source>
        <dbReference type="RuleBase" id="RU003369"/>
    </source>
</evidence>
<feature type="binding site" evidence="6">
    <location>
        <position position="108"/>
    </location>
    <ligand>
        <name>NAD(+)</name>
        <dbReference type="ChEBI" id="CHEBI:57540"/>
    </ligand>
</feature>
<feature type="domain" description="Lactate/malate dehydrogenase N-terminal" evidence="8">
    <location>
        <begin position="8"/>
        <end position="149"/>
    </location>
</feature>
<dbReference type="NCBIfam" id="TIGR01759">
    <property type="entry name" value="MalateDH-SF1"/>
    <property type="match status" value="1"/>
</dbReference>
<evidence type="ECO:0000313" key="11">
    <source>
        <dbReference type="Proteomes" id="UP000283634"/>
    </source>
</evidence>
<dbReference type="Pfam" id="PF02866">
    <property type="entry name" value="Ldh_1_C"/>
    <property type="match status" value="1"/>
</dbReference>
<dbReference type="VEuPathDB" id="TriTrypDB:TRSC58_06888"/>
<dbReference type="InterPro" id="IPR015955">
    <property type="entry name" value="Lactate_DH/Glyco_Ohase_4_C"/>
</dbReference>
<dbReference type="RefSeq" id="XP_029238073.1">
    <property type="nucleotide sequence ID" value="XM_029382068.1"/>
</dbReference>
<dbReference type="Gene3D" id="3.40.50.720">
    <property type="entry name" value="NAD(P)-binding Rossmann-like Domain"/>
    <property type="match status" value="1"/>
</dbReference>
<feature type="domain" description="Lactate/malate dehydrogenase C-terminal" evidence="9">
    <location>
        <begin position="160"/>
        <end position="327"/>
    </location>
</feature>
<keyword evidence="4 6" id="KW-0520">NAD</keyword>
<dbReference type="InterPro" id="IPR010945">
    <property type="entry name" value="Malate_DH_type2"/>
</dbReference>
<feature type="active site" description="Proton acceptor" evidence="5">
    <location>
        <position position="191"/>
    </location>
</feature>
<dbReference type="PANTHER" id="PTHR23382">
    <property type="entry name" value="MALATE DEHYDROGENASE"/>
    <property type="match status" value="1"/>
</dbReference>
<keyword evidence="11" id="KW-1185">Reference proteome</keyword>
<name>A0A3R7MEL1_TRYRA</name>
<dbReference type="InterPro" id="IPR001236">
    <property type="entry name" value="Lactate/malate_DH_N"/>
</dbReference>
<dbReference type="SUPFAM" id="SSF56327">
    <property type="entry name" value="LDH C-terminal domain-like"/>
    <property type="match status" value="1"/>
</dbReference>
<feature type="binding site" evidence="6">
    <location>
        <begin position="132"/>
        <end position="134"/>
    </location>
    <ligand>
        <name>NAD(+)</name>
        <dbReference type="ChEBI" id="CHEBI:57540"/>
    </ligand>
</feature>
<reference evidence="10 11" key="1">
    <citation type="journal article" date="2018" name="BMC Genomics">
        <title>Genomic comparison of Trypanosoma conorhini and Trypanosoma rangeli to Trypanosoma cruzi strains of high and low virulence.</title>
        <authorList>
            <person name="Bradwell K.R."/>
            <person name="Koparde V.N."/>
            <person name="Matveyev A.V."/>
            <person name="Serrano M.G."/>
            <person name="Alves J.M."/>
            <person name="Parikh H."/>
            <person name="Huang B."/>
            <person name="Lee V."/>
            <person name="Espinosa-Alvarez O."/>
            <person name="Ortiz P.A."/>
            <person name="Costa-Martins A.G."/>
            <person name="Teixeira M.M."/>
            <person name="Buck G.A."/>
        </authorList>
    </citation>
    <scope>NUCLEOTIDE SEQUENCE [LARGE SCALE GENOMIC DNA]</scope>
    <source>
        <strain evidence="10 11">AM80</strain>
    </source>
</reference>
<sequence>MFANKSCVRVAVTGGAGQVAYALLPLIACGRMLGPKQHIQLNLLDVEPTMNVLEGIRVELTDCLFPLLDRVVITSDPKVAFEKADVVILCGSVPLKPGMVRRDLLRGNMGLIEEQGRVLGEVADPDCHVCIVTNPVNTIACVLLDASNGKLKPKNVTSLTRTDHNRATALVAERAHALAEDVKNCIIWGNHSSTQVPDINSATVKGVPVREVIKDDAFLDGEFMEIVRDRGYKVVRLRGRSSGLGVASATIDHVHDWILGTPEGKHVSMVVRSDGNPYGVPPGLFFSFPVKCSRGEWQFVDNAKITPKVAELLAVTTKELEEERAEAESMRSGAV</sequence>
<comment type="caution">
    <text evidence="10">The sequence shown here is derived from an EMBL/GenBank/DDBJ whole genome shotgun (WGS) entry which is preliminary data.</text>
</comment>
<evidence type="ECO:0000256" key="2">
    <source>
        <dbReference type="ARBA" id="ARBA00012995"/>
    </source>
</evidence>
<dbReference type="FunFam" id="3.90.110.10:FF:000002">
    <property type="entry name" value="Malate dehydrogenase"/>
    <property type="match status" value="1"/>
</dbReference>
<keyword evidence="3 7" id="KW-0560">Oxidoreductase</keyword>
<evidence type="ECO:0000256" key="1">
    <source>
        <dbReference type="ARBA" id="ARBA00009613"/>
    </source>
</evidence>
<comment type="similarity">
    <text evidence="1">Belongs to the LDH/MDH superfamily. MDH type 2 family.</text>
</comment>
<dbReference type="Proteomes" id="UP000283634">
    <property type="component" value="Unassembled WGS sequence"/>
</dbReference>
<evidence type="ECO:0000256" key="3">
    <source>
        <dbReference type="ARBA" id="ARBA00023002"/>
    </source>
</evidence>
<dbReference type="Pfam" id="PF00056">
    <property type="entry name" value="Ldh_1_N"/>
    <property type="match status" value="1"/>
</dbReference>
<feature type="binding site" evidence="6">
    <location>
        <position position="45"/>
    </location>
    <ligand>
        <name>NAD(+)</name>
        <dbReference type="ChEBI" id="CHEBI:57540"/>
    </ligand>
</feature>
<dbReference type="OrthoDB" id="4069699at2759"/>
<evidence type="ECO:0000313" key="10">
    <source>
        <dbReference type="EMBL" id="RNF04398.1"/>
    </source>
</evidence>
<dbReference type="GO" id="GO:0030060">
    <property type="term" value="F:L-malate dehydrogenase (NAD+) activity"/>
    <property type="evidence" value="ECO:0007669"/>
    <property type="project" value="UniProtKB-EC"/>
</dbReference>
<dbReference type="Gene3D" id="3.90.110.10">
    <property type="entry name" value="Lactate dehydrogenase/glycoside hydrolase, family 4, C-terminal"/>
    <property type="match status" value="1"/>
</dbReference>
<evidence type="ECO:0000259" key="9">
    <source>
        <dbReference type="Pfam" id="PF02866"/>
    </source>
</evidence>
<dbReference type="EMBL" id="MKGL01000164">
    <property type="protein sequence ID" value="RNF04398.1"/>
    <property type="molecule type" value="Genomic_DNA"/>
</dbReference>
<dbReference type="InterPro" id="IPR022383">
    <property type="entry name" value="Lactate/malate_DH_C"/>
</dbReference>